<comment type="caution">
    <text evidence="3">The sequence shown here is derived from an EMBL/GenBank/DDBJ whole genome shotgun (WGS) entry which is preliminary data.</text>
</comment>
<reference evidence="3 4" key="1">
    <citation type="submission" date="2014-08" db="EMBL/GenBank/DDBJ databases">
        <title>Genomic and Phenotypic Diversity of Colwellia psychrerythraea strains from Disparate Marine Basins.</title>
        <authorList>
            <person name="Techtmann S.M."/>
            <person name="Stelling S.C."/>
            <person name="Utturkar S.M."/>
            <person name="Alshibli N."/>
            <person name="Harris A."/>
            <person name="Brown S.D."/>
            <person name="Hazen T.C."/>
        </authorList>
    </citation>
    <scope>NUCLEOTIDE SEQUENCE [LARGE SCALE GENOMIC DNA]</scope>
    <source>
        <strain evidence="3 4">GAB14E</strain>
    </source>
</reference>
<proteinExistence type="predicted"/>
<accession>A0A099L419</accession>
<feature type="transmembrane region" description="Helical" evidence="1">
    <location>
        <begin position="306"/>
        <end position="322"/>
    </location>
</feature>
<sequence length="359" mass="41093">MEEKQFSQADAQYRVDQIHAFQQEMVELENDGVLSISAEQATKVQGYHYQLLQKLSATYDVDTSTQSKKLTLGMKIASLFGALAMAISIFFLFYQFWGFISTPIQVSILIISPVSLFLLSLHLSQKEKSSYFSKIAALVSLSCFVLNLSMLGQIFNITPSPNAFAVWAVFAFLLAYACNARLLLFFGIMSISSFIAMKIGTWGGMYWISFGERPENFFIPSLIIFMMPQLVNHKRFSSFEVIYRVMAMIMVFLPILILSNWGKVSYLSWSSDTVEGFYQLIGFVLSVTAIWLGIKRHWKEVTNTGNVFFILFLYTKLFDWWWDWMPKYIFFFVLGLSALLALIVFKRIRLNNLGEGGTS</sequence>
<dbReference type="Pfam" id="PF09925">
    <property type="entry name" value="DUF2157"/>
    <property type="match status" value="1"/>
</dbReference>
<gene>
    <name evidence="3" type="ORF">GAB14E_1375</name>
</gene>
<evidence type="ECO:0000313" key="3">
    <source>
        <dbReference type="EMBL" id="KGJ96907.1"/>
    </source>
</evidence>
<feature type="transmembrane region" description="Helical" evidence="1">
    <location>
        <begin position="103"/>
        <end position="123"/>
    </location>
</feature>
<keyword evidence="1" id="KW-1133">Transmembrane helix</keyword>
<organism evidence="3 4">
    <name type="scientific">Colwellia psychrerythraea</name>
    <name type="common">Vibrio psychroerythus</name>
    <dbReference type="NCBI Taxonomy" id="28229"/>
    <lineage>
        <taxon>Bacteria</taxon>
        <taxon>Pseudomonadati</taxon>
        <taxon>Pseudomonadota</taxon>
        <taxon>Gammaproteobacteria</taxon>
        <taxon>Alteromonadales</taxon>
        <taxon>Colwelliaceae</taxon>
        <taxon>Colwellia</taxon>
    </lineage>
</organism>
<keyword evidence="1" id="KW-0812">Transmembrane</keyword>
<feature type="transmembrane region" description="Helical" evidence="1">
    <location>
        <begin position="161"/>
        <end position="178"/>
    </location>
</feature>
<dbReference type="PATRIC" id="fig|28229.3.peg.533"/>
<keyword evidence="1" id="KW-0472">Membrane</keyword>
<feature type="domain" description="DUF2157" evidence="2">
    <location>
        <begin position="52"/>
        <end position="183"/>
    </location>
</feature>
<protein>
    <recommendedName>
        <fullName evidence="2">DUF2157 domain-containing protein</fullName>
    </recommendedName>
</protein>
<evidence type="ECO:0000259" key="2">
    <source>
        <dbReference type="Pfam" id="PF09925"/>
    </source>
</evidence>
<evidence type="ECO:0000256" key="1">
    <source>
        <dbReference type="SAM" id="Phobius"/>
    </source>
</evidence>
<dbReference type="RefSeq" id="WP_033080685.1">
    <property type="nucleotide sequence ID" value="NZ_JQEC01000004.1"/>
</dbReference>
<dbReference type="EMBL" id="JQEC01000004">
    <property type="protein sequence ID" value="KGJ96907.1"/>
    <property type="molecule type" value="Genomic_DNA"/>
</dbReference>
<feature type="transmembrane region" description="Helical" evidence="1">
    <location>
        <begin position="135"/>
        <end position="155"/>
    </location>
</feature>
<feature type="transmembrane region" description="Helical" evidence="1">
    <location>
        <begin position="245"/>
        <end position="264"/>
    </location>
</feature>
<feature type="transmembrane region" description="Helical" evidence="1">
    <location>
        <begin position="328"/>
        <end position="345"/>
    </location>
</feature>
<dbReference type="Proteomes" id="UP000029868">
    <property type="component" value="Unassembled WGS sequence"/>
</dbReference>
<dbReference type="InterPro" id="IPR018677">
    <property type="entry name" value="DUF2157"/>
</dbReference>
<evidence type="ECO:0000313" key="4">
    <source>
        <dbReference type="Proteomes" id="UP000029868"/>
    </source>
</evidence>
<feature type="transmembrane region" description="Helical" evidence="1">
    <location>
        <begin position="276"/>
        <end position="294"/>
    </location>
</feature>
<feature type="transmembrane region" description="Helical" evidence="1">
    <location>
        <begin position="76"/>
        <end position="97"/>
    </location>
</feature>
<name>A0A099L419_COLPS</name>
<dbReference type="AlphaFoldDB" id="A0A099L419"/>
<dbReference type="OrthoDB" id="1120077at2"/>